<dbReference type="CDD" id="cd05269">
    <property type="entry name" value="TMR_SDR_a"/>
    <property type="match status" value="1"/>
</dbReference>
<evidence type="ECO:0000313" key="5">
    <source>
        <dbReference type="Proteomes" id="UP000587211"/>
    </source>
</evidence>
<evidence type="ECO:0000313" key="6">
    <source>
        <dbReference type="Proteomes" id="UP000659061"/>
    </source>
</evidence>
<sequence length="284" mass="29054">MTIAVTGASGQLGRLVADQLLATVDPSEVVLLTRDPSKLATYAERGAIVREADFGLPDALVEALAGVDRMLLISTDIVGARLDGHLAAIDAASRAGVSHVAYTSIPEPTPDNPSGVVPDHAATEDALRASGLAWTMLRNNLYAEMQVDTIRQAAASGQLFVNTGDGGAAYVTRADCAAVAAAVLTGDGHEGEVYDVTGPAAITADDFAALAEQLAGRPIEVLNVDDEAYRGGLVAAGVPEEFAPLLVSFGTSIRLGKLARVTDVVERVGGSTPTPLADLVGAQG</sequence>
<dbReference type="InterPro" id="IPR052718">
    <property type="entry name" value="NmrA-type_oxidoreductase"/>
</dbReference>
<dbReference type="PANTHER" id="PTHR47129:SF1">
    <property type="entry name" value="NMRA-LIKE DOMAIN-CONTAINING PROTEIN"/>
    <property type="match status" value="1"/>
</dbReference>
<evidence type="ECO:0000313" key="3">
    <source>
        <dbReference type="EMBL" id="MBD1271178.1"/>
    </source>
</evidence>
<dbReference type="SUPFAM" id="SSF51735">
    <property type="entry name" value="NAD(P)-binding Rossmann-fold domains"/>
    <property type="match status" value="1"/>
</dbReference>
<evidence type="ECO:0000313" key="2">
    <source>
        <dbReference type="EMBL" id="MBD1270690.1"/>
    </source>
</evidence>
<dbReference type="AlphaFoldDB" id="A0A8I0KMH8"/>
<protein>
    <submittedName>
        <fullName evidence="4">NAD(P)H dehydrogenase (Quinone)</fullName>
        <ecNumber evidence="4">1.6.5.2</ecNumber>
    </submittedName>
    <submittedName>
        <fullName evidence="3">SDR family oxidoreductase</fullName>
    </submittedName>
</protein>
<name>A0A8I0KMH8_9ACTN</name>
<dbReference type="EMBL" id="JACWMT010000003">
    <property type="protein sequence ID" value="MBD1271178.1"/>
    <property type="molecule type" value="Genomic_DNA"/>
</dbReference>
<dbReference type="EMBL" id="JACBZN010000001">
    <property type="protein sequence ID" value="NYI38080.1"/>
    <property type="molecule type" value="Genomic_DNA"/>
</dbReference>
<dbReference type="Proteomes" id="UP000659061">
    <property type="component" value="Unassembled WGS sequence"/>
</dbReference>
<comment type="caution">
    <text evidence="3">The sequence shown here is derived from an EMBL/GenBank/DDBJ whole genome shotgun (WGS) entry which is preliminary data.</text>
</comment>
<dbReference type="Proteomes" id="UP000587211">
    <property type="component" value="Unassembled WGS sequence"/>
</dbReference>
<evidence type="ECO:0000259" key="1">
    <source>
        <dbReference type="Pfam" id="PF13460"/>
    </source>
</evidence>
<dbReference type="Gene3D" id="3.90.25.10">
    <property type="entry name" value="UDP-galactose 4-epimerase, domain 1"/>
    <property type="match status" value="1"/>
</dbReference>
<dbReference type="EMBL" id="JACWMT010000002">
    <property type="protein sequence ID" value="MBD1270690.1"/>
    <property type="molecule type" value="Genomic_DNA"/>
</dbReference>
<reference evidence="3" key="2">
    <citation type="submission" date="2020-09" db="EMBL/GenBank/DDBJ databases">
        <title>Novel species in genus Aeromicrobium.</title>
        <authorList>
            <person name="Zhang G."/>
        </authorList>
    </citation>
    <scope>NUCLEOTIDE SEQUENCE</scope>
    <source>
        <strain evidence="3">SSW1-57</strain>
    </source>
</reference>
<proteinExistence type="predicted"/>
<dbReference type="InterPro" id="IPR036291">
    <property type="entry name" value="NAD(P)-bd_dom_sf"/>
</dbReference>
<dbReference type="Pfam" id="PF13460">
    <property type="entry name" value="NAD_binding_10"/>
    <property type="match status" value="1"/>
</dbReference>
<dbReference type="EC" id="1.6.5.2" evidence="4"/>
<dbReference type="GO" id="GO:0003955">
    <property type="term" value="F:NAD(P)H dehydrogenase (quinone) activity"/>
    <property type="evidence" value="ECO:0007669"/>
    <property type="project" value="UniProtKB-EC"/>
</dbReference>
<gene>
    <name evidence="4" type="ORF">BJ975_001455</name>
    <name evidence="2" type="ORF">IDH50_10645</name>
    <name evidence="3" type="ORF">IDH50_13115</name>
</gene>
<evidence type="ECO:0000313" key="4">
    <source>
        <dbReference type="EMBL" id="NYI38080.1"/>
    </source>
</evidence>
<keyword evidence="4" id="KW-0560">Oxidoreductase</keyword>
<accession>A0A8I0KMH8</accession>
<organism evidence="3 6">
    <name type="scientific">Aeromicrobium tamlense</name>
    <dbReference type="NCBI Taxonomy" id="375541"/>
    <lineage>
        <taxon>Bacteria</taxon>
        <taxon>Bacillati</taxon>
        <taxon>Actinomycetota</taxon>
        <taxon>Actinomycetes</taxon>
        <taxon>Propionibacteriales</taxon>
        <taxon>Nocardioidaceae</taxon>
        <taxon>Aeromicrobium</taxon>
    </lineage>
</organism>
<dbReference type="RefSeq" id="WP_179424524.1">
    <property type="nucleotide sequence ID" value="NZ_JACBZN010000001.1"/>
</dbReference>
<dbReference type="Gene3D" id="3.40.50.720">
    <property type="entry name" value="NAD(P)-binding Rossmann-like Domain"/>
    <property type="match status" value="1"/>
</dbReference>
<keyword evidence="5" id="KW-1185">Reference proteome</keyword>
<dbReference type="PANTHER" id="PTHR47129">
    <property type="entry name" value="QUINONE OXIDOREDUCTASE 2"/>
    <property type="match status" value="1"/>
</dbReference>
<feature type="domain" description="NAD(P)-binding" evidence="1">
    <location>
        <begin position="7"/>
        <end position="185"/>
    </location>
</feature>
<reference evidence="4 5" key="1">
    <citation type="submission" date="2020-07" db="EMBL/GenBank/DDBJ databases">
        <title>Sequencing the genomes of 1000 actinobacteria strains.</title>
        <authorList>
            <person name="Klenk H.-P."/>
        </authorList>
    </citation>
    <scope>NUCLEOTIDE SEQUENCE [LARGE SCALE GENOMIC DNA]</scope>
    <source>
        <strain evidence="4 5">DSM 19087</strain>
    </source>
</reference>
<dbReference type="InterPro" id="IPR016040">
    <property type="entry name" value="NAD(P)-bd_dom"/>
</dbReference>